<dbReference type="HOGENOM" id="CLU_025810_5_1_4"/>
<protein>
    <recommendedName>
        <fullName evidence="1">CMP/dCMP-type deaminase domain-containing protein</fullName>
    </recommendedName>
</protein>
<dbReference type="GO" id="GO:0047974">
    <property type="term" value="F:guanosine deaminase activity"/>
    <property type="evidence" value="ECO:0007669"/>
    <property type="project" value="TreeGrafter"/>
</dbReference>
<dbReference type="PANTHER" id="PTHR11079:SF161">
    <property type="entry name" value="CMP_DCMP-TYPE DEAMINASE DOMAIN-CONTAINING PROTEIN"/>
    <property type="match status" value="1"/>
</dbReference>
<dbReference type="GO" id="GO:0006152">
    <property type="term" value="P:purine nucleoside catabolic process"/>
    <property type="evidence" value="ECO:0007669"/>
    <property type="project" value="TreeGrafter"/>
</dbReference>
<proteinExistence type="predicted"/>
<dbReference type="PROSITE" id="PS51747">
    <property type="entry name" value="CYT_DCMP_DEAMINASES_2"/>
    <property type="match status" value="1"/>
</dbReference>
<evidence type="ECO:0000313" key="3">
    <source>
        <dbReference type="Proteomes" id="UP000000366"/>
    </source>
</evidence>
<dbReference type="RefSeq" id="WP_011828374.1">
    <property type="nucleotide sequence ID" value="NC_008825.1"/>
</dbReference>
<organism evidence="2 3">
    <name type="scientific">Methylibium petroleiphilum (strain ATCC BAA-1232 / LMG 22953 / PM1)</name>
    <dbReference type="NCBI Taxonomy" id="420662"/>
    <lineage>
        <taxon>Bacteria</taxon>
        <taxon>Pseudomonadati</taxon>
        <taxon>Pseudomonadota</taxon>
        <taxon>Betaproteobacteria</taxon>
        <taxon>Burkholderiales</taxon>
        <taxon>Sphaerotilaceae</taxon>
        <taxon>Methylibium</taxon>
    </lineage>
</organism>
<evidence type="ECO:0000313" key="2">
    <source>
        <dbReference type="EMBL" id="ABM93736.1"/>
    </source>
</evidence>
<dbReference type="eggNOG" id="COG0590">
    <property type="taxonomic scope" value="Bacteria"/>
</dbReference>
<dbReference type="InterPro" id="IPR016193">
    <property type="entry name" value="Cytidine_deaminase-like"/>
</dbReference>
<name>A2SDU7_METPP</name>
<dbReference type="SUPFAM" id="SSF53927">
    <property type="entry name" value="Cytidine deaminase-like"/>
    <property type="match status" value="1"/>
</dbReference>
<gene>
    <name evidence="2" type="ordered locus">Mpe_A0774</name>
</gene>
<dbReference type="Gene3D" id="3.40.140.10">
    <property type="entry name" value="Cytidine Deaminase, domain 2"/>
    <property type="match status" value="1"/>
</dbReference>
<dbReference type="InterPro" id="IPR002125">
    <property type="entry name" value="CMP_dCMP_dom"/>
</dbReference>
<dbReference type="PANTHER" id="PTHR11079">
    <property type="entry name" value="CYTOSINE DEAMINASE FAMILY MEMBER"/>
    <property type="match status" value="1"/>
</dbReference>
<reference evidence="2 3" key="1">
    <citation type="journal article" date="2007" name="J. Bacteriol.">
        <title>Whole-genome analysis of the methyl tert-butyl ether-degrading beta-proteobacterium Methylibium petroleiphilum PM1.</title>
        <authorList>
            <person name="Kane S.R."/>
            <person name="Chakicherla A.Y."/>
            <person name="Chain P.S.G."/>
            <person name="Schmidt R."/>
            <person name="Shin M.W."/>
            <person name="Legler T.C."/>
            <person name="Scow K.M."/>
            <person name="Larimer F.W."/>
            <person name="Lucas S.M."/>
            <person name="Richardson P.M."/>
            <person name="Hristova K.R."/>
        </authorList>
    </citation>
    <scope>NUCLEOTIDE SEQUENCE [LARGE SCALE GENOMIC DNA]</scope>
    <source>
        <strain evidence="3">ATCC BAA-1232 / LMG 22953 / PM1</strain>
    </source>
</reference>
<dbReference type="EMBL" id="CP000555">
    <property type="protein sequence ID" value="ABM93736.1"/>
    <property type="molecule type" value="Genomic_DNA"/>
</dbReference>
<feature type="domain" description="CMP/dCMP-type deaminase" evidence="1">
    <location>
        <begin position="12"/>
        <end position="118"/>
    </location>
</feature>
<evidence type="ECO:0000259" key="1">
    <source>
        <dbReference type="PROSITE" id="PS51747"/>
    </source>
</evidence>
<dbReference type="KEGG" id="mpt:Mpe_A0774"/>
<dbReference type="Proteomes" id="UP000000366">
    <property type="component" value="Chromosome"/>
</dbReference>
<dbReference type="AlphaFoldDB" id="A2SDU7"/>
<sequence>MHAFRHPDPSAAQIAAALHRANAVALSALALGRHPFGALLLAPDHQTVLAEQGNIDTVQHAEATLLRTAAAKHAPEFLWDCTLVTTFEPCAMCAGTAYWANIGRVVYGASEEALLALTGNHAENPTLALPCRELLARGQKPVRVFGPVPELEAELLAPHRGFWATR</sequence>
<accession>A2SDU7</accession>
<keyword evidence="3" id="KW-1185">Reference proteome</keyword>
<dbReference type="CDD" id="cd01285">
    <property type="entry name" value="nucleoside_deaminase"/>
    <property type="match status" value="1"/>
</dbReference>
<dbReference type="STRING" id="420662.Mpe_A0774"/>
<dbReference type="Pfam" id="PF00383">
    <property type="entry name" value="dCMP_cyt_deam_1"/>
    <property type="match status" value="1"/>
</dbReference>